<keyword evidence="4" id="KW-0732">Signal</keyword>
<dbReference type="PANTHER" id="PTHR12236">
    <property type="entry name" value="STRUCTURAL CONTITUENT OF CUTICLE"/>
    <property type="match status" value="1"/>
</dbReference>
<dbReference type="PROSITE" id="PS00233">
    <property type="entry name" value="CHIT_BIND_RR_1"/>
    <property type="match status" value="1"/>
</dbReference>
<dbReference type="InterPro" id="IPR051217">
    <property type="entry name" value="Insect_Cuticle_Struc_Prot"/>
</dbReference>
<proteinExistence type="predicted"/>
<dbReference type="Pfam" id="PF00379">
    <property type="entry name" value="Chitin_bind_4"/>
    <property type="match status" value="1"/>
</dbReference>
<feature type="chain" id="PRO_5042932635" evidence="4">
    <location>
        <begin position="18"/>
        <end position="186"/>
    </location>
</feature>
<dbReference type="InterPro" id="IPR031311">
    <property type="entry name" value="CHIT_BIND_RR_consensus"/>
</dbReference>
<dbReference type="GO" id="GO:0031012">
    <property type="term" value="C:extracellular matrix"/>
    <property type="evidence" value="ECO:0007669"/>
    <property type="project" value="TreeGrafter"/>
</dbReference>
<dbReference type="InterPro" id="IPR000618">
    <property type="entry name" value="Insect_cuticle"/>
</dbReference>
<dbReference type="AlphaFoldDB" id="A0AAN7SH39"/>
<dbReference type="GO" id="GO:0042302">
    <property type="term" value="F:structural constituent of cuticle"/>
    <property type="evidence" value="ECO:0007669"/>
    <property type="project" value="UniProtKB-UniRule"/>
</dbReference>
<evidence type="ECO:0000256" key="2">
    <source>
        <dbReference type="PROSITE-ProRule" id="PRU00497"/>
    </source>
</evidence>
<evidence type="ECO:0000256" key="4">
    <source>
        <dbReference type="SAM" id="SignalP"/>
    </source>
</evidence>
<feature type="region of interest" description="Disordered" evidence="3">
    <location>
        <begin position="115"/>
        <end position="139"/>
    </location>
</feature>
<feature type="signal peptide" evidence="4">
    <location>
        <begin position="1"/>
        <end position="17"/>
    </location>
</feature>
<dbReference type="PANTHER" id="PTHR12236:SF75">
    <property type="entry name" value="CUTICULAR PROTEIN 62BB, ISOFORM A"/>
    <property type="match status" value="1"/>
</dbReference>
<protein>
    <submittedName>
        <fullName evidence="5">Uncharacterized protein</fullName>
    </submittedName>
</protein>
<keyword evidence="6" id="KW-1185">Reference proteome</keyword>
<dbReference type="GO" id="GO:0005615">
    <property type="term" value="C:extracellular space"/>
    <property type="evidence" value="ECO:0007669"/>
    <property type="project" value="TreeGrafter"/>
</dbReference>
<evidence type="ECO:0000256" key="3">
    <source>
        <dbReference type="SAM" id="MobiDB-lite"/>
    </source>
</evidence>
<comment type="caution">
    <text evidence="5">The sequence shown here is derived from an EMBL/GenBank/DDBJ whole genome shotgun (WGS) entry which is preliminary data.</text>
</comment>
<gene>
    <name evidence="5" type="ORF">RN001_008858</name>
</gene>
<evidence type="ECO:0000256" key="1">
    <source>
        <dbReference type="ARBA" id="ARBA00022460"/>
    </source>
</evidence>
<evidence type="ECO:0000313" key="6">
    <source>
        <dbReference type="Proteomes" id="UP001353858"/>
    </source>
</evidence>
<evidence type="ECO:0000313" key="5">
    <source>
        <dbReference type="EMBL" id="KAK4880712.1"/>
    </source>
</evidence>
<dbReference type="PROSITE" id="PS51155">
    <property type="entry name" value="CHIT_BIND_RR_2"/>
    <property type="match status" value="1"/>
</dbReference>
<organism evidence="5 6">
    <name type="scientific">Aquatica leii</name>
    <dbReference type="NCBI Taxonomy" id="1421715"/>
    <lineage>
        <taxon>Eukaryota</taxon>
        <taxon>Metazoa</taxon>
        <taxon>Ecdysozoa</taxon>
        <taxon>Arthropoda</taxon>
        <taxon>Hexapoda</taxon>
        <taxon>Insecta</taxon>
        <taxon>Pterygota</taxon>
        <taxon>Neoptera</taxon>
        <taxon>Endopterygota</taxon>
        <taxon>Coleoptera</taxon>
        <taxon>Polyphaga</taxon>
        <taxon>Elateriformia</taxon>
        <taxon>Elateroidea</taxon>
        <taxon>Lampyridae</taxon>
        <taxon>Luciolinae</taxon>
        <taxon>Aquatica</taxon>
    </lineage>
</organism>
<feature type="compositionally biased region" description="Basic and acidic residues" evidence="3">
    <location>
        <begin position="115"/>
        <end position="132"/>
    </location>
</feature>
<dbReference type="EMBL" id="JARPUR010000003">
    <property type="protein sequence ID" value="KAK4880712.1"/>
    <property type="molecule type" value="Genomic_DNA"/>
</dbReference>
<dbReference type="PRINTS" id="PR00947">
    <property type="entry name" value="CUTICLE"/>
</dbReference>
<name>A0AAN7SH39_9COLE</name>
<sequence length="186" mass="19698">MFFKLALVSCVVAYAYAQHGYGHGGNYGHSGTSYSSLSLGNSHYGASAGHALAPVAVAHAAPVYAHAAPIHSAPIIASHGYGAGYGHGHGHGHDYSQDYYAHPQYQFHYGVADAHTGDHHSQQESRDGDAVHGEYSLHQPDGTVRTVKYQADDKSGFNAQVIVSGHASHPQSYAPAKYVAHGHGHY</sequence>
<accession>A0AAN7SH39</accession>
<dbReference type="Proteomes" id="UP001353858">
    <property type="component" value="Unassembled WGS sequence"/>
</dbReference>
<reference evidence="6" key="1">
    <citation type="submission" date="2023-01" db="EMBL/GenBank/DDBJ databases">
        <title>Key to firefly adult light organ development and bioluminescence: homeobox transcription factors regulate luciferase expression and transportation to peroxisome.</title>
        <authorList>
            <person name="Fu X."/>
        </authorList>
    </citation>
    <scope>NUCLEOTIDE SEQUENCE [LARGE SCALE GENOMIC DNA]</scope>
</reference>
<keyword evidence="1 2" id="KW-0193">Cuticle</keyword>